<dbReference type="AlphaFoldDB" id="A0A9X3SSB8"/>
<gene>
    <name evidence="1" type="ORF">O1R50_22190</name>
</gene>
<dbReference type="RefSeq" id="WP_270112420.1">
    <property type="nucleotide sequence ID" value="NZ_JAPZVP010000022.1"/>
</dbReference>
<evidence type="ECO:0000313" key="1">
    <source>
        <dbReference type="EMBL" id="MDA1362351.1"/>
    </source>
</evidence>
<name>A0A9X3SSB8_9ACTN</name>
<comment type="caution">
    <text evidence="1">The sequence shown here is derived from an EMBL/GenBank/DDBJ whole genome shotgun (WGS) entry which is preliminary data.</text>
</comment>
<dbReference type="EMBL" id="JAPZVP010000022">
    <property type="protein sequence ID" value="MDA1362351.1"/>
    <property type="molecule type" value="Genomic_DNA"/>
</dbReference>
<organism evidence="1 2">
    <name type="scientific">Glycomyces luteolus</name>
    <dbReference type="NCBI Taxonomy" id="2670330"/>
    <lineage>
        <taxon>Bacteria</taxon>
        <taxon>Bacillati</taxon>
        <taxon>Actinomycetota</taxon>
        <taxon>Actinomycetes</taxon>
        <taxon>Glycomycetales</taxon>
        <taxon>Glycomycetaceae</taxon>
        <taxon>Glycomyces</taxon>
    </lineage>
</organism>
<accession>A0A9X3SSB8</accession>
<dbReference type="Proteomes" id="UP001146067">
    <property type="component" value="Unassembled WGS sequence"/>
</dbReference>
<sequence length="47" mass="5011">MPSRLPAAGPMRVRPALAFGPAPSAAFAAAAYTLRRTRPLHRGPMPR</sequence>
<keyword evidence="2" id="KW-1185">Reference proteome</keyword>
<reference evidence="1" key="1">
    <citation type="submission" date="2022-12" db="EMBL/GenBank/DDBJ databases">
        <title>Gycomyces niveus sp.nov.,a novel actinomycete isolated from soil in Shouguan.</title>
        <authorList>
            <person name="Yang X."/>
        </authorList>
    </citation>
    <scope>NUCLEOTIDE SEQUENCE</scope>
    <source>
        <strain evidence="1">NEAU-A15</strain>
    </source>
</reference>
<proteinExistence type="predicted"/>
<evidence type="ECO:0000313" key="2">
    <source>
        <dbReference type="Proteomes" id="UP001146067"/>
    </source>
</evidence>
<protein>
    <submittedName>
        <fullName evidence="1">Uncharacterized protein</fullName>
    </submittedName>
</protein>